<dbReference type="EMBL" id="AFZX01000068">
    <property type="protein sequence ID" value="EHL06734.1"/>
    <property type="molecule type" value="Genomic_DNA"/>
</dbReference>
<dbReference type="EC" id="2.8.1.6" evidence="2"/>
<keyword evidence="8" id="KW-0408">Iron</keyword>
<comment type="caution">
    <text evidence="12">The sequence shown here is derived from an EMBL/GenBank/DDBJ whole genome shotgun (WGS) entry which is preliminary data.</text>
</comment>
<dbReference type="PANTHER" id="PTHR22976:SF2">
    <property type="entry name" value="BIOTIN SYNTHASE, MITOCHONDRIAL"/>
    <property type="match status" value="1"/>
</dbReference>
<evidence type="ECO:0000256" key="5">
    <source>
        <dbReference type="ARBA" id="ARBA00022714"/>
    </source>
</evidence>
<dbReference type="PANTHER" id="PTHR22976">
    <property type="entry name" value="BIOTIN SYNTHASE"/>
    <property type="match status" value="1"/>
</dbReference>
<name>G9XNN4_DESHA</name>
<dbReference type="UniPathway" id="UPA00078">
    <property type="reaction ID" value="UER00162"/>
</dbReference>
<evidence type="ECO:0000256" key="1">
    <source>
        <dbReference type="ARBA" id="ARBA00004942"/>
    </source>
</evidence>
<evidence type="ECO:0000256" key="7">
    <source>
        <dbReference type="ARBA" id="ARBA00022756"/>
    </source>
</evidence>
<dbReference type="InterPro" id="IPR058240">
    <property type="entry name" value="rSAM_sf"/>
</dbReference>
<comment type="catalytic activity">
    <reaction evidence="10">
        <text>(4R,5S)-dethiobiotin + (sulfur carrier)-SH + 2 reduced [2Fe-2S]-[ferredoxin] + 2 S-adenosyl-L-methionine = (sulfur carrier)-H + biotin + 2 5'-deoxyadenosine + 2 L-methionine + 2 oxidized [2Fe-2S]-[ferredoxin]</text>
        <dbReference type="Rhea" id="RHEA:22060"/>
        <dbReference type="Rhea" id="RHEA-COMP:10000"/>
        <dbReference type="Rhea" id="RHEA-COMP:10001"/>
        <dbReference type="Rhea" id="RHEA-COMP:14737"/>
        <dbReference type="Rhea" id="RHEA-COMP:14739"/>
        <dbReference type="ChEBI" id="CHEBI:17319"/>
        <dbReference type="ChEBI" id="CHEBI:29917"/>
        <dbReference type="ChEBI" id="CHEBI:33737"/>
        <dbReference type="ChEBI" id="CHEBI:33738"/>
        <dbReference type="ChEBI" id="CHEBI:57586"/>
        <dbReference type="ChEBI" id="CHEBI:57844"/>
        <dbReference type="ChEBI" id="CHEBI:59789"/>
        <dbReference type="ChEBI" id="CHEBI:64428"/>
        <dbReference type="ChEBI" id="CHEBI:149473"/>
        <dbReference type="EC" id="2.8.1.6"/>
    </reaction>
</comment>
<dbReference type="Proteomes" id="UP000004416">
    <property type="component" value="Unassembled WGS sequence"/>
</dbReference>
<dbReference type="SFLD" id="SFLDG01060">
    <property type="entry name" value="BATS_domain_containing"/>
    <property type="match status" value="1"/>
</dbReference>
<keyword evidence="3" id="KW-0004">4Fe-4S</keyword>
<evidence type="ECO:0000256" key="4">
    <source>
        <dbReference type="ARBA" id="ARBA00022691"/>
    </source>
</evidence>
<dbReference type="SMART" id="SM00729">
    <property type="entry name" value="Elp3"/>
    <property type="match status" value="1"/>
</dbReference>
<keyword evidence="4" id="KW-0949">S-adenosyl-L-methionine</keyword>
<dbReference type="GO" id="GO:0009102">
    <property type="term" value="P:biotin biosynthetic process"/>
    <property type="evidence" value="ECO:0007669"/>
    <property type="project" value="UniProtKB-UniPathway"/>
</dbReference>
<dbReference type="GO" id="GO:0051539">
    <property type="term" value="F:4 iron, 4 sulfur cluster binding"/>
    <property type="evidence" value="ECO:0007669"/>
    <property type="project" value="UniProtKB-KW"/>
</dbReference>
<dbReference type="PROSITE" id="PS51918">
    <property type="entry name" value="RADICAL_SAM"/>
    <property type="match status" value="1"/>
</dbReference>
<evidence type="ECO:0000256" key="6">
    <source>
        <dbReference type="ARBA" id="ARBA00022723"/>
    </source>
</evidence>
<evidence type="ECO:0000313" key="12">
    <source>
        <dbReference type="EMBL" id="EHL06734.1"/>
    </source>
</evidence>
<keyword evidence="9" id="KW-0411">Iron-sulfur</keyword>
<dbReference type="InterPro" id="IPR023858">
    <property type="entry name" value="HcgA-like"/>
</dbReference>
<dbReference type="InterPro" id="IPR007197">
    <property type="entry name" value="rSAM"/>
</dbReference>
<evidence type="ECO:0000256" key="2">
    <source>
        <dbReference type="ARBA" id="ARBA00012236"/>
    </source>
</evidence>
<evidence type="ECO:0000256" key="10">
    <source>
        <dbReference type="ARBA" id="ARBA00051157"/>
    </source>
</evidence>
<keyword evidence="7" id="KW-0093">Biotin biosynthesis</keyword>
<evidence type="ECO:0000256" key="9">
    <source>
        <dbReference type="ARBA" id="ARBA00023014"/>
    </source>
</evidence>
<evidence type="ECO:0000259" key="11">
    <source>
        <dbReference type="PROSITE" id="PS51918"/>
    </source>
</evidence>
<accession>G9XNN4</accession>
<proteinExistence type="predicted"/>
<dbReference type="GO" id="GO:0046872">
    <property type="term" value="F:metal ion binding"/>
    <property type="evidence" value="ECO:0007669"/>
    <property type="project" value="UniProtKB-KW"/>
</dbReference>
<dbReference type="GO" id="GO:0004076">
    <property type="term" value="F:biotin synthase activity"/>
    <property type="evidence" value="ECO:0007669"/>
    <property type="project" value="UniProtKB-EC"/>
</dbReference>
<keyword evidence="5" id="KW-0001">2Fe-2S</keyword>
<comment type="pathway">
    <text evidence="1">Cofactor biosynthesis; biotin biosynthesis; biotin from 7,8-diaminononanoate: step 2/2.</text>
</comment>
<dbReference type="SFLD" id="SFLDG01279">
    <property type="entry name" value="HMD_cofactor_maturase_(HmdB-li"/>
    <property type="match status" value="1"/>
</dbReference>
<protein>
    <recommendedName>
        <fullName evidence="2">biotin synthase</fullName>
        <ecNumber evidence="2">2.8.1.6</ecNumber>
    </recommendedName>
</protein>
<dbReference type="InterPro" id="IPR006638">
    <property type="entry name" value="Elp3/MiaA/NifB-like_rSAM"/>
</dbReference>
<evidence type="ECO:0000256" key="8">
    <source>
        <dbReference type="ARBA" id="ARBA00023004"/>
    </source>
</evidence>
<dbReference type="Gene3D" id="3.20.20.70">
    <property type="entry name" value="Aldolase class I"/>
    <property type="match status" value="1"/>
</dbReference>
<dbReference type="SUPFAM" id="SSF102114">
    <property type="entry name" value="Radical SAM enzymes"/>
    <property type="match status" value="1"/>
</dbReference>
<dbReference type="PATRIC" id="fig|537010.4.peg.2416"/>
<dbReference type="CDD" id="cd01335">
    <property type="entry name" value="Radical_SAM"/>
    <property type="match status" value="1"/>
</dbReference>
<dbReference type="AlphaFoldDB" id="G9XNN4"/>
<dbReference type="InterPro" id="IPR013785">
    <property type="entry name" value="Aldolase_TIM"/>
</dbReference>
<evidence type="ECO:0000256" key="3">
    <source>
        <dbReference type="ARBA" id="ARBA00022485"/>
    </source>
</evidence>
<keyword evidence="6" id="KW-0479">Metal-binding</keyword>
<dbReference type="SFLD" id="SFLDF00330">
    <property type="entry name" value="HMD_cofactor_maturase_(HmdB-li"/>
    <property type="match status" value="1"/>
</dbReference>
<organism evidence="12 13">
    <name type="scientific">Desulfitobacterium hafniense DP7</name>
    <dbReference type="NCBI Taxonomy" id="537010"/>
    <lineage>
        <taxon>Bacteria</taxon>
        <taxon>Bacillati</taxon>
        <taxon>Bacillota</taxon>
        <taxon>Clostridia</taxon>
        <taxon>Eubacteriales</taxon>
        <taxon>Desulfitobacteriaceae</taxon>
        <taxon>Desulfitobacterium</taxon>
    </lineage>
</organism>
<feature type="domain" description="Radical SAM core" evidence="11">
    <location>
        <begin position="80"/>
        <end position="304"/>
    </location>
</feature>
<dbReference type="GO" id="GO:0051537">
    <property type="term" value="F:2 iron, 2 sulfur cluster binding"/>
    <property type="evidence" value="ECO:0007669"/>
    <property type="project" value="UniProtKB-KW"/>
</dbReference>
<dbReference type="HOGENOM" id="CLU_033172_0_0_9"/>
<sequence>MWPAEQPLQPSSSALTLYVYAELQFNTAGQFYSGIILWKRGSDMYPNLTREQALLILQSARNPDKAYDLFAQAAEVRDKVFGKRLWWSSGSGGIFPCLVKPRCSYCTYYTEKLFPTDVLLTGLELIESLGIQQFHISGGTDLDEGYDEQLLELVQTIKTRSGLKLEINLGPSFRQETVLELKKLGIDSVTSSLECNTPAIFAASKPGDSLERRRELLHYCEEADMPSRSMMLLGLGETDQERIEHLFYLQQFKKLYQLRLSRFMPFPGTLYKDRSRCSPWDTALITAMARLILPNLEISLAAGNSNDDIPLWYLAGGGNQLLGVSITKKEPPAAPDVDVYAIGEGAYVVDKRKQVARVLEGMNLEVTCEMPDYRALHPQL</sequence>
<gene>
    <name evidence="12" type="ORF">HMPREF0322_02577</name>
</gene>
<dbReference type="Pfam" id="PF04055">
    <property type="entry name" value="Radical_SAM"/>
    <property type="match status" value="1"/>
</dbReference>
<dbReference type="InterPro" id="IPR002684">
    <property type="entry name" value="Biotin_synth/BioAB"/>
</dbReference>
<reference evidence="12 13" key="1">
    <citation type="submission" date="2011-08" db="EMBL/GenBank/DDBJ databases">
        <authorList>
            <person name="Weinstock G."/>
            <person name="Sodergren E."/>
            <person name="Clifton S."/>
            <person name="Fulton L."/>
            <person name="Fulton B."/>
            <person name="Courtney L."/>
            <person name="Fronick C."/>
            <person name="Harrison M."/>
            <person name="Strong C."/>
            <person name="Farmer C."/>
            <person name="Delahaunty K."/>
            <person name="Markovic C."/>
            <person name="Hall O."/>
            <person name="Minx P."/>
            <person name="Tomlinson C."/>
            <person name="Mitreva M."/>
            <person name="Hou S."/>
            <person name="Chen J."/>
            <person name="Wollam A."/>
            <person name="Pepin K.H."/>
            <person name="Johnson M."/>
            <person name="Bhonagiri V."/>
            <person name="Zhang X."/>
            <person name="Suruliraj S."/>
            <person name="Warren W."/>
            <person name="Chinwalla A."/>
            <person name="Mardis E.R."/>
            <person name="Wilson R.K."/>
        </authorList>
    </citation>
    <scope>NUCLEOTIDE SEQUENCE [LARGE SCALE GENOMIC DNA]</scope>
    <source>
        <strain evidence="12 13">DP7</strain>
    </source>
</reference>
<evidence type="ECO:0000313" key="13">
    <source>
        <dbReference type="Proteomes" id="UP000004416"/>
    </source>
</evidence>
<dbReference type="SFLD" id="SFLDS00029">
    <property type="entry name" value="Radical_SAM"/>
    <property type="match status" value="1"/>
</dbReference>